<name>A0A8J5LMK7_ZINOF</name>
<dbReference type="InterPro" id="IPR003657">
    <property type="entry name" value="WRKY_dom"/>
</dbReference>
<keyword evidence="6" id="KW-0539">Nucleus</keyword>
<dbReference type="PROSITE" id="PS50811">
    <property type="entry name" value="WRKY"/>
    <property type="match status" value="1"/>
</dbReference>
<evidence type="ECO:0000256" key="1">
    <source>
        <dbReference type="ARBA" id="ARBA00004123"/>
    </source>
</evidence>
<evidence type="ECO:0000313" key="10">
    <source>
        <dbReference type="Proteomes" id="UP000734854"/>
    </source>
</evidence>
<sequence length="283" mass="31389">MEGIEGAEVNWFEEFDYSQMEFMQELQICPKFISTPNVADCRAYEPCEPITSKLIYSGPTISHVERALSMSNGLSNSQPPVSLPDRGLGKMDHKYIMRIKTCGNGLADDGYKWRKYGQKSIKNSPNPRSYYRCTNPRCNAKKQVERSMEDPEILIVTYEGLHLHYTYSHLLFPRSPDLSATATGLHVAKKLKCQHAAEAARQSSPPHADADDSPLHGIFDDDGAEGLLEDVVPLLVRKPCGPTASSYEPCIASSLAASTPSYSSLSWAADTSFFDLGIRSSIW</sequence>
<evidence type="ECO:0000259" key="8">
    <source>
        <dbReference type="PROSITE" id="PS50811"/>
    </source>
</evidence>
<dbReference type="SMART" id="SM00774">
    <property type="entry name" value="WRKY"/>
    <property type="match status" value="1"/>
</dbReference>
<feature type="region of interest" description="Disordered" evidence="7">
    <location>
        <begin position="196"/>
        <end position="216"/>
    </location>
</feature>
<keyword evidence="3" id="KW-0805">Transcription regulation</keyword>
<dbReference type="Proteomes" id="UP000734854">
    <property type="component" value="Unassembled WGS sequence"/>
</dbReference>
<keyword evidence="5" id="KW-0804">Transcription</keyword>
<evidence type="ECO:0000256" key="3">
    <source>
        <dbReference type="ARBA" id="ARBA00023015"/>
    </source>
</evidence>
<dbReference type="AlphaFoldDB" id="A0A8J5LMK7"/>
<keyword evidence="4" id="KW-0238">DNA-binding</keyword>
<evidence type="ECO:0000256" key="6">
    <source>
        <dbReference type="ARBA" id="ARBA00023242"/>
    </source>
</evidence>
<dbReference type="OrthoDB" id="652816at2759"/>
<comment type="caution">
    <text evidence="9">The sequence shown here is derived from an EMBL/GenBank/DDBJ whole genome shotgun (WGS) entry which is preliminary data.</text>
</comment>
<dbReference type="EMBL" id="JACMSC010000002">
    <property type="protein sequence ID" value="KAG6531625.1"/>
    <property type="molecule type" value="Genomic_DNA"/>
</dbReference>
<evidence type="ECO:0000256" key="5">
    <source>
        <dbReference type="ARBA" id="ARBA00023163"/>
    </source>
</evidence>
<dbReference type="Pfam" id="PF03106">
    <property type="entry name" value="WRKY"/>
    <property type="match status" value="1"/>
</dbReference>
<dbReference type="PANTHER" id="PTHR31221:SF42">
    <property type="entry name" value="WRKY TRANSCRIPTION FACTOR 49-RELATED"/>
    <property type="match status" value="1"/>
</dbReference>
<evidence type="ECO:0000256" key="7">
    <source>
        <dbReference type="SAM" id="MobiDB-lite"/>
    </source>
</evidence>
<evidence type="ECO:0000256" key="4">
    <source>
        <dbReference type="ARBA" id="ARBA00023125"/>
    </source>
</evidence>
<dbReference type="GO" id="GO:0003700">
    <property type="term" value="F:DNA-binding transcription factor activity"/>
    <property type="evidence" value="ECO:0007669"/>
    <property type="project" value="InterPro"/>
</dbReference>
<dbReference type="FunFam" id="2.20.25.80:FF:000006">
    <property type="entry name" value="WRKY transcription factor"/>
    <property type="match status" value="1"/>
</dbReference>
<reference evidence="9 10" key="1">
    <citation type="submission" date="2020-08" db="EMBL/GenBank/DDBJ databases">
        <title>Plant Genome Project.</title>
        <authorList>
            <person name="Zhang R.-G."/>
        </authorList>
    </citation>
    <scope>NUCLEOTIDE SEQUENCE [LARGE SCALE GENOMIC DNA]</scope>
    <source>
        <tissue evidence="9">Rhizome</tissue>
    </source>
</reference>
<dbReference type="GO" id="GO:0005634">
    <property type="term" value="C:nucleus"/>
    <property type="evidence" value="ECO:0007669"/>
    <property type="project" value="UniProtKB-SubCell"/>
</dbReference>
<keyword evidence="2" id="KW-0677">Repeat</keyword>
<organism evidence="9 10">
    <name type="scientific">Zingiber officinale</name>
    <name type="common">Ginger</name>
    <name type="synonym">Amomum zingiber</name>
    <dbReference type="NCBI Taxonomy" id="94328"/>
    <lineage>
        <taxon>Eukaryota</taxon>
        <taxon>Viridiplantae</taxon>
        <taxon>Streptophyta</taxon>
        <taxon>Embryophyta</taxon>
        <taxon>Tracheophyta</taxon>
        <taxon>Spermatophyta</taxon>
        <taxon>Magnoliopsida</taxon>
        <taxon>Liliopsida</taxon>
        <taxon>Zingiberales</taxon>
        <taxon>Zingiberaceae</taxon>
        <taxon>Zingiber</taxon>
    </lineage>
</organism>
<keyword evidence="10" id="KW-1185">Reference proteome</keyword>
<evidence type="ECO:0000313" key="9">
    <source>
        <dbReference type="EMBL" id="KAG6531625.1"/>
    </source>
</evidence>
<dbReference type="PANTHER" id="PTHR31221">
    <property type="entry name" value="WRKY TRANSCRIPTION FACTOR PROTEIN 1-RELATED"/>
    <property type="match status" value="1"/>
</dbReference>
<feature type="domain" description="WRKY" evidence="8">
    <location>
        <begin position="102"/>
        <end position="167"/>
    </location>
</feature>
<evidence type="ECO:0000256" key="2">
    <source>
        <dbReference type="ARBA" id="ARBA00022737"/>
    </source>
</evidence>
<dbReference type="GO" id="GO:0043565">
    <property type="term" value="F:sequence-specific DNA binding"/>
    <property type="evidence" value="ECO:0007669"/>
    <property type="project" value="InterPro"/>
</dbReference>
<protein>
    <recommendedName>
        <fullName evidence="8">WRKY domain-containing protein</fullName>
    </recommendedName>
</protein>
<dbReference type="InterPro" id="IPR044810">
    <property type="entry name" value="WRKY_plant"/>
</dbReference>
<accession>A0A8J5LMK7</accession>
<gene>
    <name evidence="9" type="ORF">ZIOFF_005441</name>
</gene>
<comment type="subcellular location">
    <subcellularLocation>
        <location evidence="1">Nucleus</location>
    </subcellularLocation>
</comment>
<proteinExistence type="predicted"/>